<evidence type="ECO:0000256" key="2">
    <source>
        <dbReference type="ARBA" id="ARBA00024446"/>
    </source>
</evidence>
<evidence type="ECO:0000256" key="3">
    <source>
        <dbReference type="PROSITE-ProRule" id="PRU01278"/>
    </source>
</evidence>
<dbReference type="InterPro" id="IPR050575">
    <property type="entry name" value="BMC_shell"/>
</dbReference>
<proteinExistence type="inferred from homology"/>
<dbReference type="PANTHER" id="PTHR33941">
    <property type="entry name" value="PROPANEDIOL UTILIZATION PROTEIN PDUA"/>
    <property type="match status" value="1"/>
</dbReference>
<dbReference type="Proteomes" id="UP001210678">
    <property type="component" value="Unassembled WGS sequence"/>
</dbReference>
<comment type="subcellular location">
    <subcellularLocation>
        <location evidence="1">Bacterial microcompartment</location>
    </subcellularLocation>
</comment>
<dbReference type="PANTHER" id="PTHR33941:SF11">
    <property type="entry name" value="BACTERIAL MICROCOMPARTMENT SHELL PROTEIN PDUJ"/>
    <property type="match status" value="1"/>
</dbReference>
<evidence type="ECO:0000313" key="7">
    <source>
        <dbReference type="Proteomes" id="UP001210678"/>
    </source>
</evidence>
<keyword evidence="2" id="KW-1283">Bacterial microcompartment</keyword>
<feature type="domain" description="BMC" evidence="5">
    <location>
        <begin position="4"/>
        <end position="89"/>
    </location>
</feature>
<name>A0ABT4YUK1_9VIBR</name>
<feature type="region of interest" description="Disordered" evidence="4">
    <location>
        <begin position="108"/>
        <end position="179"/>
    </location>
</feature>
<dbReference type="PROSITE" id="PS51930">
    <property type="entry name" value="BMC_2"/>
    <property type="match status" value="1"/>
</dbReference>
<evidence type="ECO:0000313" key="6">
    <source>
        <dbReference type="EMBL" id="MDB1125257.1"/>
    </source>
</evidence>
<feature type="compositionally biased region" description="Basic and acidic residues" evidence="4">
    <location>
        <begin position="154"/>
        <end position="165"/>
    </location>
</feature>
<organism evidence="6 7">
    <name type="scientific">Vibrio algarum</name>
    <dbReference type="NCBI Taxonomy" id="3020714"/>
    <lineage>
        <taxon>Bacteria</taxon>
        <taxon>Pseudomonadati</taxon>
        <taxon>Pseudomonadota</taxon>
        <taxon>Gammaproteobacteria</taxon>
        <taxon>Vibrionales</taxon>
        <taxon>Vibrionaceae</taxon>
        <taxon>Vibrio</taxon>
    </lineage>
</organism>
<evidence type="ECO:0000259" key="5">
    <source>
        <dbReference type="PROSITE" id="PS51930"/>
    </source>
</evidence>
<dbReference type="InterPro" id="IPR037233">
    <property type="entry name" value="CcmK-like_sf"/>
</dbReference>
<dbReference type="Pfam" id="PF00936">
    <property type="entry name" value="BMC"/>
    <property type="match status" value="1"/>
</dbReference>
<protein>
    <submittedName>
        <fullName evidence="6">BMC domain-containing protein</fullName>
    </submittedName>
</protein>
<dbReference type="SUPFAM" id="SSF143414">
    <property type="entry name" value="CcmK-like"/>
    <property type="match status" value="1"/>
</dbReference>
<dbReference type="EMBL" id="JAQLOI010000003">
    <property type="protein sequence ID" value="MDB1125257.1"/>
    <property type="molecule type" value="Genomic_DNA"/>
</dbReference>
<accession>A0ABT4YUK1</accession>
<feature type="compositionally biased region" description="Basic residues" evidence="4">
    <location>
        <begin position="166"/>
        <end position="179"/>
    </location>
</feature>
<dbReference type="Gene3D" id="3.30.70.1710">
    <property type="match status" value="1"/>
</dbReference>
<dbReference type="InterPro" id="IPR000249">
    <property type="entry name" value="BMC_dom"/>
</dbReference>
<dbReference type="RefSeq" id="WP_272138799.1">
    <property type="nucleotide sequence ID" value="NZ_JAQLOI010000003.1"/>
</dbReference>
<gene>
    <name evidence="6" type="ORF">PGX00_17035</name>
</gene>
<feature type="compositionally biased region" description="Acidic residues" evidence="4">
    <location>
        <begin position="122"/>
        <end position="141"/>
    </location>
</feature>
<dbReference type="InterPro" id="IPR044872">
    <property type="entry name" value="CcmK/CsoS1_BMC"/>
</dbReference>
<sequence length="179" mass="19454">MKISLGLLEVKGLALAINTADAMAKCAAINIVDIEKTNGNGWMLIKVTGDVAAVQAAISSGALLANKNGGLVSQKVLSRPDLKLLKTFTPTPKKTEAKKATETAELPQIAVEEQPSEQPEQVVDETVEQVETIEEVNEEPENSSVQEAEIADIQTDHEPQEESKKPNKLYRKQRHVIFA</sequence>
<evidence type="ECO:0000256" key="1">
    <source>
        <dbReference type="ARBA" id="ARBA00024322"/>
    </source>
</evidence>
<dbReference type="SMART" id="SM00877">
    <property type="entry name" value="BMC"/>
    <property type="match status" value="1"/>
</dbReference>
<comment type="similarity">
    <text evidence="3">Belongs to the bacterial microcompartments protein family.</text>
</comment>
<comment type="caution">
    <text evidence="6">The sequence shown here is derived from an EMBL/GenBank/DDBJ whole genome shotgun (WGS) entry which is preliminary data.</text>
</comment>
<reference evidence="6 7" key="1">
    <citation type="submission" date="2023-01" db="EMBL/GenBank/DDBJ databases">
        <title>Vibrio sp. KJ40-1 sp.nov, isolated from marine algae.</title>
        <authorList>
            <person name="Butt M."/>
            <person name="Kim J.M.J."/>
            <person name="Jeon C.O.C."/>
        </authorList>
    </citation>
    <scope>NUCLEOTIDE SEQUENCE [LARGE SCALE GENOMIC DNA]</scope>
    <source>
        <strain evidence="6 7">KJ40-1</strain>
    </source>
</reference>
<feature type="compositionally biased region" description="Low complexity" evidence="4">
    <location>
        <begin position="108"/>
        <end position="121"/>
    </location>
</feature>
<keyword evidence="7" id="KW-1185">Reference proteome</keyword>
<evidence type="ECO:0000256" key="4">
    <source>
        <dbReference type="SAM" id="MobiDB-lite"/>
    </source>
</evidence>